<feature type="region of interest" description="PFYRE" evidence="5">
    <location>
        <begin position="53"/>
        <end position="144"/>
    </location>
</feature>
<dbReference type="Proteomes" id="UP000504603">
    <property type="component" value="Unplaced"/>
</dbReference>
<comment type="similarity">
    <text evidence="5">Belongs to the GRAS family.</text>
</comment>
<dbReference type="OrthoDB" id="1890360at2759"/>
<protein>
    <submittedName>
        <fullName evidence="7">Scarecrow-like protein 4</fullName>
    </submittedName>
</protein>
<reference evidence="7" key="1">
    <citation type="submission" date="2025-08" db="UniProtKB">
        <authorList>
            <consortium name="RefSeq"/>
        </authorList>
    </citation>
    <scope>IDENTIFICATION</scope>
</reference>
<comment type="subcellular location">
    <subcellularLocation>
        <location evidence="1">Nucleus</location>
    </subcellularLocation>
</comment>
<keyword evidence="3" id="KW-0804">Transcription</keyword>
<dbReference type="InterPro" id="IPR005202">
    <property type="entry name" value="TF_GRAS"/>
</dbReference>
<accession>A0A6J1BSP8</accession>
<comment type="caution">
    <text evidence="5">Lacks conserved residue(s) required for the propagation of feature annotation.</text>
</comment>
<dbReference type="GO" id="GO:0005634">
    <property type="term" value="C:nucleus"/>
    <property type="evidence" value="ECO:0007669"/>
    <property type="project" value="UniProtKB-SubCell"/>
</dbReference>
<proteinExistence type="inferred from homology"/>
<feature type="region of interest" description="SAW" evidence="5">
    <location>
        <begin position="147"/>
        <end position="225"/>
    </location>
</feature>
<name>A0A6J1BSP8_MOMCH</name>
<sequence length="225" mass="25780">MLGKCPATSLFATGNRLAEFAKLLELNFEFEPILTPIEELSESSFRIDDDEILAVNFMLQLYNLLDETPRAVLNVLQLAKSLNPRIVTLGEYEASLNRVGFFNRFKNALRYYSAVFESLEPKLARDSNERLQLEKVVLGRQIAGVVGPESPRTKTERMEDKEQWKILMENCGFEPVNLSHYARSQARILLWNYDYSSLYSLIESSPGFLSLAWSEVPIITVSSWR</sequence>
<organism evidence="6 7">
    <name type="scientific">Momordica charantia</name>
    <name type="common">Bitter gourd</name>
    <name type="synonym">Balsam pear</name>
    <dbReference type="NCBI Taxonomy" id="3673"/>
    <lineage>
        <taxon>Eukaryota</taxon>
        <taxon>Viridiplantae</taxon>
        <taxon>Streptophyta</taxon>
        <taxon>Embryophyta</taxon>
        <taxon>Tracheophyta</taxon>
        <taxon>Spermatophyta</taxon>
        <taxon>Magnoliopsida</taxon>
        <taxon>eudicotyledons</taxon>
        <taxon>Gunneridae</taxon>
        <taxon>Pentapetalae</taxon>
        <taxon>rosids</taxon>
        <taxon>fabids</taxon>
        <taxon>Cucurbitales</taxon>
        <taxon>Cucurbitaceae</taxon>
        <taxon>Momordiceae</taxon>
        <taxon>Momordica</taxon>
    </lineage>
</organism>
<evidence type="ECO:0000313" key="6">
    <source>
        <dbReference type="Proteomes" id="UP000504603"/>
    </source>
</evidence>
<dbReference type="AlphaFoldDB" id="A0A6J1BSP8"/>
<dbReference type="PROSITE" id="PS50985">
    <property type="entry name" value="GRAS"/>
    <property type="match status" value="1"/>
</dbReference>
<dbReference type="RefSeq" id="XP_022132525.1">
    <property type="nucleotide sequence ID" value="XM_022276833.1"/>
</dbReference>
<dbReference type="PANTHER" id="PTHR31636">
    <property type="entry name" value="OSJNBA0084A10.13 PROTEIN-RELATED"/>
    <property type="match status" value="1"/>
</dbReference>
<dbReference type="GeneID" id="111005361"/>
<gene>
    <name evidence="7" type="primary">LOC111005361</name>
</gene>
<feature type="region of interest" description="Leucine repeat II (LRII)" evidence="5">
    <location>
        <begin position="12"/>
        <end position="44"/>
    </location>
</feature>
<evidence type="ECO:0000256" key="1">
    <source>
        <dbReference type="ARBA" id="ARBA00004123"/>
    </source>
</evidence>
<dbReference type="Pfam" id="PF03514">
    <property type="entry name" value="GRAS"/>
    <property type="match status" value="1"/>
</dbReference>
<keyword evidence="4" id="KW-0539">Nucleus</keyword>
<evidence type="ECO:0000256" key="4">
    <source>
        <dbReference type="ARBA" id="ARBA00023242"/>
    </source>
</evidence>
<evidence type="ECO:0000313" key="7">
    <source>
        <dbReference type="RefSeq" id="XP_022132525.1"/>
    </source>
</evidence>
<evidence type="ECO:0000256" key="2">
    <source>
        <dbReference type="ARBA" id="ARBA00023015"/>
    </source>
</evidence>
<evidence type="ECO:0000256" key="5">
    <source>
        <dbReference type="PROSITE-ProRule" id="PRU01191"/>
    </source>
</evidence>
<dbReference type="KEGG" id="mcha:111005361"/>
<evidence type="ECO:0000256" key="3">
    <source>
        <dbReference type="ARBA" id="ARBA00023163"/>
    </source>
</evidence>
<keyword evidence="2" id="KW-0805">Transcription regulation</keyword>
<feature type="short sequence motif" description="LXXLL motif" evidence="5">
    <location>
        <begin position="61"/>
        <end position="65"/>
    </location>
</feature>
<keyword evidence="6" id="KW-1185">Reference proteome</keyword>